<dbReference type="Proteomes" id="UP000000599">
    <property type="component" value="Chromosome C"/>
</dbReference>
<reference evidence="1 2" key="1">
    <citation type="journal article" date="2004" name="Nature">
        <title>Genome evolution in yeasts.</title>
        <authorList>
            <consortium name="Genolevures"/>
            <person name="Dujon B."/>
            <person name="Sherman D."/>
            <person name="Fischer G."/>
            <person name="Durrens P."/>
            <person name="Casaregola S."/>
            <person name="Lafontaine I."/>
            <person name="de Montigny J."/>
            <person name="Marck C."/>
            <person name="Neuveglise C."/>
            <person name="Talla E."/>
            <person name="Goffard N."/>
            <person name="Frangeul L."/>
            <person name="Aigle M."/>
            <person name="Anthouard V."/>
            <person name="Babour A."/>
            <person name="Barbe V."/>
            <person name="Barnay S."/>
            <person name="Blanchin S."/>
            <person name="Beckerich J.M."/>
            <person name="Beyne E."/>
            <person name="Bleykasten C."/>
            <person name="Boisrame A."/>
            <person name="Boyer J."/>
            <person name="Cattolico L."/>
            <person name="Confanioleri F."/>
            <person name="de Daruvar A."/>
            <person name="Despons L."/>
            <person name="Fabre E."/>
            <person name="Fairhead C."/>
            <person name="Ferry-Dumazet H."/>
            <person name="Groppi A."/>
            <person name="Hantraye F."/>
            <person name="Hennequin C."/>
            <person name="Jauniaux N."/>
            <person name="Joyet P."/>
            <person name="Kachouri R."/>
            <person name="Kerrest A."/>
            <person name="Koszul R."/>
            <person name="Lemaire M."/>
            <person name="Lesur I."/>
            <person name="Ma L."/>
            <person name="Muller H."/>
            <person name="Nicaud J.M."/>
            <person name="Nikolski M."/>
            <person name="Oztas S."/>
            <person name="Ozier-Kalogeropoulos O."/>
            <person name="Pellenz S."/>
            <person name="Potier S."/>
            <person name="Richard G.F."/>
            <person name="Straub M.L."/>
            <person name="Suleau A."/>
            <person name="Swennene D."/>
            <person name="Tekaia F."/>
            <person name="Wesolowski-Louvel M."/>
            <person name="Westhof E."/>
            <person name="Wirth B."/>
            <person name="Zeniou-Meyer M."/>
            <person name="Zivanovic I."/>
            <person name="Bolotin-Fukuhara M."/>
            <person name="Thierry A."/>
            <person name="Bouchier C."/>
            <person name="Caudron B."/>
            <person name="Scarpelli C."/>
            <person name="Gaillardin C."/>
            <person name="Weissenbach J."/>
            <person name="Wincker P."/>
            <person name="Souciet J.L."/>
        </authorList>
    </citation>
    <scope>NUCLEOTIDE SEQUENCE [LARGE SCALE GENOMIC DNA]</scope>
    <source>
        <strain evidence="2">ATCC 36239 / CBS 767 / BCRC 21394 / JCM 1990 / NBRC 0083 / IGC 2968</strain>
    </source>
</reference>
<dbReference type="KEGG" id="dha:DEHA2C16720g"/>
<evidence type="ECO:0000313" key="2">
    <source>
        <dbReference type="Proteomes" id="UP000000599"/>
    </source>
</evidence>
<accession>Q6BTQ4</accession>
<sequence>MEQSHSPASDEQGQRFHLNMTTIKLTIVKGAKEMGFFSVWISCYLHGDRHEYDLLPVRGVPELLRFS</sequence>
<dbReference type="EMBL" id="CR382135">
    <property type="protein sequence ID" value="CAG86497.1"/>
    <property type="molecule type" value="Genomic_DNA"/>
</dbReference>
<proteinExistence type="predicted"/>
<dbReference type="VEuPathDB" id="FungiDB:DEHA2C16720g"/>
<organism evidence="1 2">
    <name type="scientific">Debaryomyces hansenii (strain ATCC 36239 / CBS 767 / BCRC 21394 / JCM 1990 / NBRC 0083 / IGC 2968)</name>
    <name type="common">Yeast</name>
    <name type="synonym">Torulaspora hansenii</name>
    <dbReference type="NCBI Taxonomy" id="284592"/>
    <lineage>
        <taxon>Eukaryota</taxon>
        <taxon>Fungi</taxon>
        <taxon>Dikarya</taxon>
        <taxon>Ascomycota</taxon>
        <taxon>Saccharomycotina</taxon>
        <taxon>Pichiomycetes</taxon>
        <taxon>Debaryomycetaceae</taxon>
        <taxon>Debaryomyces</taxon>
    </lineage>
</organism>
<dbReference type="AlphaFoldDB" id="Q6BTQ4"/>
<name>Q6BTQ4_DEBHA</name>
<dbReference type="InParanoid" id="Q6BTQ4"/>
<dbReference type="HOGENOM" id="CLU_2812296_0_0_1"/>
<keyword evidence="2" id="KW-1185">Reference proteome</keyword>
<evidence type="ECO:0000313" key="1">
    <source>
        <dbReference type="EMBL" id="CAG86497.1"/>
    </source>
</evidence>
<dbReference type="GeneID" id="2900239"/>
<dbReference type="RefSeq" id="XP_458415.1">
    <property type="nucleotide sequence ID" value="XM_458415.1"/>
</dbReference>
<gene>
    <name evidence="1" type="ordered locus">DEHA2C16720g</name>
</gene>
<protein>
    <submittedName>
        <fullName evidence="1">DEHA2C16720p</fullName>
    </submittedName>
</protein>